<sequence>MNIFSNTIRGIGCEVKRSWLRNCRVQNQAFFVGLQETKSLEVKNKLDKQIWGSSNFQCDVIDPVGLSGGIASLWDPSLFQILESIKGEGFFAIKGLWLRLRKICCFVNVYAPQEPWRKKALWNKLADLINSDAESCWIVFGDFNVVRFPEERLGSVFCQSSAYYFNEFIHSLGLLEIKIGGRRFTYMNSTGDKHSKLDRFLVLLNSIEAWPTLNDLGFEGVLRSGWVVSCNPGRQLFLSPLSLVAGKLKNLKEHIKLWRKESNGTAKKEMEEFTNKIKEFDLMAEEGRVNNEMLKNRQEAYQKIMEIESNRIEDLKQKSRSKWALEGDENNAFFHGLINKHHRSQRINGIKENGFWISDPVEIKERVFKHFAGRFTEPIKSRPKFISSKFLKLPPYAIEYLEEPFSLAEVKSAIWACGPDRAPGDFYLAVKHFEASGHFEKGCNSSFITLVPKVQDPITINDFCPISLIGCLYKTKAKILAEHLKKVVHLVVSPSQTAFLKNRHILDGPLILNEVICWLKKNTKRKLSRSKSTLKRPLTVSVGNS</sequence>
<comment type="caution">
    <text evidence="2">The sequence shown here is derived from an EMBL/GenBank/DDBJ whole genome shotgun (WGS) entry which is preliminary data.</text>
</comment>
<dbReference type="PANTHER" id="PTHR46890:SF50">
    <property type="entry name" value="RNA-DIRECTED DNA POLYMERASE, EUKARYOTA, REVERSE TRANSCRIPTASE ZINC-BINDING DOMAIN PROTEIN-RELATED"/>
    <property type="match status" value="1"/>
</dbReference>
<dbReference type="SUPFAM" id="SSF56219">
    <property type="entry name" value="DNase I-like"/>
    <property type="match status" value="1"/>
</dbReference>
<dbReference type="Proteomes" id="UP000235145">
    <property type="component" value="Unassembled WGS sequence"/>
</dbReference>
<keyword evidence="3" id="KW-1185">Reference proteome</keyword>
<protein>
    <recommendedName>
        <fullName evidence="4">Reverse transcriptase domain-containing protein</fullName>
    </recommendedName>
</protein>
<accession>A0A9R1UKI7</accession>
<organism evidence="2 3">
    <name type="scientific">Lactuca sativa</name>
    <name type="common">Garden lettuce</name>
    <dbReference type="NCBI Taxonomy" id="4236"/>
    <lineage>
        <taxon>Eukaryota</taxon>
        <taxon>Viridiplantae</taxon>
        <taxon>Streptophyta</taxon>
        <taxon>Embryophyta</taxon>
        <taxon>Tracheophyta</taxon>
        <taxon>Spermatophyta</taxon>
        <taxon>Magnoliopsida</taxon>
        <taxon>eudicotyledons</taxon>
        <taxon>Gunneridae</taxon>
        <taxon>Pentapetalae</taxon>
        <taxon>asterids</taxon>
        <taxon>campanulids</taxon>
        <taxon>Asterales</taxon>
        <taxon>Asteraceae</taxon>
        <taxon>Cichorioideae</taxon>
        <taxon>Cichorieae</taxon>
        <taxon>Lactucinae</taxon>
        <taxon>Lactuca</taxon>
    </lineage>
</organism>
<evidence type="ECO:0008006" key="4">
    <source>
        <dbReference type="Google" id="ProtNLM"/>
    </source>
</evidence>
<evidence type="ECO:0000313" key="2">
    <source>
        <dbReference type="EMBL" id="KAJ0188834.1"/>
    </source>
</evidence>
<dbReference type="Gene3D" id="3.60.10.10">
    <property type="entry name" value="Endonuclease/exonuclease/phosphatase"/>
    <property type="match status" value="1"/>
</dbReference>
<gene>
    <name evidence="2" type="ORF">LSAT_V11C900477660</name>
</gene>
<feature type="coiled-coil region" evidence="1">
    <location>
        <begin position="290"/>
        <end position="318"/>
    </location>
</feature>
<proteinExistence type="predicted"/>
<dbReference type="PANTHER" id="PTHR46890">
    <property type="entry name" value="NON-LTR RETROLELEMENT REVERSE TRANSCRIPTASE-LIKE PROTEIN-RELATED"/>
    <property type="match status" value="1"/>
</dbReference>
<name>A0A9R1UKI7_LACSA</name>
<dbReference type="AlphaFoldDB" id="A0A9R1UKI7"/>
<dbReference type="InterPro" id="IPR052343">
    <property type="entry name" value="Retrotransposon-Effector_Assoc"/>
</dbReference>
<reference evidence="2 3" key="1">
    <citation type="journal article" date="2017" name="Nat. Commun.">
        <title>Genome assembly with in vitro proximity ligation data and whole-genome triplication in lettuce.</title>
        <authorList>
            <person name="Reyes-Chin-Wo S."/>
            <person name="Wang Z."/>
            <person name="Yang X."/>
            <person name="Kozik A."/>
            <person name="Arikit S."/>
            <person name="Song C."/>
            <person name="Xia L."/>
            <person name="Froenicke L."/>
            <person name="Lavelle D.O."/>
            <person name="Truco M.J."/>
            <person name="Xia R."/>
            <person name="Zhu S."/>
            <person name="Xu C."/>
            <person name="Xu H."/>
            <person name="Xu X."/>
            <person name="Cox K."/>
            <person name="Korf I."/>
            <person name="Meyers B.C."/>
            <person name="Michelmore R.W."/>
        </authorList>
    </citation>
    <scope>NUCLEOTIDE SEQUENCE [LARGE SCALE GENOMIC DNA]</scope>
    <source>
        <strain evidence="3">cv. Salinas</strain>
        <tissue evidence="2">Seedlings</tissue>
    </source>
</reference>
<dbReference type="InterPro" id="IPR036691">
    <property type="entry name" value="Endo/exonu/phosph_ase_sf"/>
</dbReference>
<keyword evidence="1" id="KW-0175">Coiled coil</keyword>
<evidence type="ECO:0000256" key="1">
    <source>
        <dbReference type="SAM" id="Coils"/>
    </source>
</evidence>
<dbReference type="EMBL" id="NBSK02000009">
    <property type="protein sequence ID" value="KAJ0188834.1"/>
    <property type="molecule type" value="Genomic_DNA"/>
</dbReference>
<evidence type="ECO:0000313" key="3">
    <source>
        <dbReference type="Proteomes" id="UP000235145"/>
    </source>
</evidence>